<keyword evidence="2" id="KW-1185">Reference proteome</keyword>
<evidence type="ECO:0000313" key="2">
    <source>
        <dbReference type="Proteomes" id="UP000499080"/>
    </source>
</evidence>
<comment type="caution">
    <text evidence="1">The sequence shown here is derived from an EMBL/GenBank/DDBJ whole genome shotgun (WGS) entry which is preliminary data.</text>
</comment>
<organism evidence="1 2">
    <name type="scientific">Araneus ventricosus</name>
    <name type="common">Orbweaver spider</name>
    <name type="synonym">Epeira ventricosa</name>
    <dbReference type="NCBI Taxonomy" id="182803"/>
    <lineage>
        <taxon>Eukaryota</taxon>
        <taxon>Metazoa</taxon>
        <taxon>Ecdysozoa</taxon>
        <taxon>Arthropoda</taxon>
        <taxon>Chelicerata</taxon>
        <taxon>Arachnida</taxon>
        <taxon>Araneae</taxon>
        <taxon>Araneomorphae</taxon>
        <taxon>Entelegynae</taxon>
        <taxon>Araneoidea</taxon>
        <taxon>Araneidae</taxon>
        <taxon>Araneus</taxon>
    </lineage>
</organism>
<dbReference type="EMBL" id="BGPR01006274">
    <property type="protein sequence ID" value="GBN17571.1"/>
    <property type="molecule type" value="Genomic_DNA"/>
</dbReference>
<dbReference type="Proteomes" id="UP000499080">
    <property type="component" value="Unassembled WGS sequence"/>
</dbReference>
<protein>
    <submittedName>
        <fullName evidence="1">Uncharacterized protein</fullName>
    </submittedName>
</protein>
<accession>A0A4Y2LS02</accession>
<name>A0A4Y2LS02_ARAVE</name>
<evidence type="ECO:0000313" key="1">
    <source>
        <dbReference type="EMBL" id="GBN17571.1"/>
    </source>
</evidence>
<proteinExistence type="predicted"/>
<dbReference type="AlphaFoldDB" id="A0A4Y2LS02"/>
<sequence length="92" mass="10700">MCNTDLMEYKFTIAQQPICMDNELHVVRSMTDSIMAKTFPRDVCPTMRRRVAGSFRINTHHYRDGIMQPIIEEAIINTIETTPQVGELQHVY</sequence>
<reference evidence="1 2" key="1">
    <citation type="journal article" date="2019" name="Sci. Rep.">
        <title>Orb-weaving spider Araneus ventricosus genome elucidates the spidroin gene catalogue.</title>
        <authorList>
            <person name="Kono N."/>
            <person name="Nakamura H."/>
            <person name="Ohtoshi R."/>
            <person name="Moran D.A.P."/>
            <person name="Shinohara A."/>
            <person name="Yoshida Y."/>
            <person name="Fujiwara M."/>
            <person name="Mori M."/>
            <person name="Tomita M."/>
            <person name="Arakawa K."/>
        </authorList>
    </citation>
    <scope>NUCLEOTIDE SEQUENCE [LARGE SCALE GENOMIC DNA]</scope>
</reference>
<gene>
    <name evidence="1" type="ORF">AVEN_140253_1</name>
</gene>